<evidence type="ECO:0000259" key="2">
    <source>
        <dbReference type="Pfam" id="PF00155"/>
    </source>
</evidence>
<reference evidence="3 4" key="1">
    <citation type="journal article" date="2018" name="Front. Microbiol.">
        <title>Prospects for Fungal Bioremediation of Acidic Radioactive Waste Sites: Characterization and Genome Sequence of Rhodotorula taiwanensis MD1149.</title>
        <authorList>
            <person name="Tkavc R."/>
            <person name="Matrosova V.Y."/>
            <person name="Grichenko O.E."/>
            <person name="Gostincar C."/>
            <person name="Volpe R.P."/>
            <person name="Klimenkova P."/>
            <person name="Gaidamakova E.K."/>
            <person name="Zhou C.E."/>
            <person name="Stewart B.J."/>
            <person name="Lyman M.G."/>
            <person name="Malfatti S.A."/>
            <person name="Rubinfeld B."/>
            <person name="Courtot M."/>
            <person name="Singh J."/>
            <person name="Dalgard C.L."/>
            <person name="Hamilton T."/>
            <person name="Frey K.G."/>
            <person name="Gunde-Cimerman N."/>
            <person name="Dugan L."/>
            <person name="Daly M.J."/>
        </authorList>
    </citation>
    <scope>NUCLEOTIDE SEQUENCE [LARGE SCALE GENOMIC DNA]</scope>
    <source>
        <strain evidence="3 4">MD1149</strain>
    </source>
</reference>
<dbReference type="EMBL" id="PJQD01000038">
    <property type="protein sequence ID" value="POY73313.1"/>
    <property type="molecule type" value="Genomic_DNA"/>
</dbReference>
<dbReference type="Gene3D" id="3.40.640.10">
    <property type="entry name" value="Type I PLP-dependent aspartate aminotransferase-like (Major domain)"/>
    <property type="match status" value="1"/>
</dbReference>
<proteinExistence type="predicted"/>
<dbReference type="GO" id="GO:0030170">
    <property type="term" value="F:pyridoxal phosphate binding"/>
    <property type="evidence" value="ECO:0007669"/>
    <property type="project" value="InterPro"/>
</dbReference>
<dbReference type="STRING" id="741276.A0A2S5B956"/>
<evidence type="ECO:0000313" key="3">
    <source>
        <dbReference type="EMBL" id="POY73313.1"/>
    </source>
</evidence>
<dbReference type="PANTHER" id="PTHR43795">
    <property type="entry name" value="BIFUNCTIONAL ASPARTATE AMINOTRANSFERASE AND GLUTAMATE/ASPARTATE-PREPHENATE AMINOTRANSFERASE-RELATED"/>
    <property type="match status" value="1"/>
</dbReference>
<dbReference type="AlphaFoldDB" id="A0A2S5B956"/>
<dbReference type="GO" id="GO:0008483">
    <property type="term" value="F:transaminase activity"/>
    <property type="evidence" value="ECO:0007669"/>
    <property type="project" value="TreeGrafter"/>
</dbReference>
<dbReference type="InterPro" id="IPR015424">
    <property type="entry name" value="PyrdxlP-dep_Trfase"/>
</dbReference>
<keyword evidence="1" id="KW-0663">Pyridoxal phosphate</keyword>
<dbReference type="OrthoDB" id="7042322at2759"/>
<dbReference type="PANTHER" id="PTHR43795:SF39">
    <property type="entry name" value="AMINOTRANSFERASE CLASS I_CLASSII DOMAIN-CONTAINING PROTEIN"/>
    <property type="match status" value="1"/>
</dbReference>
<dbReference type="CDD" id="cd00609">
    <property type="entry name" value="AAT_like"/>
    <property type="match status" value="1"/>
</dbReference>
<organism evidence="3 4">
    <name type="scientific">Rhodotorula taiwanensis</name>
    <dbReference type="NCBI Taxonomy" id="741276"/>
    <lineage>
        <taxon>Eukaryota</taxon>
        <taxon>Fungi</taxon>
        <taxon>Dikarya</taxon>
        <taxon>Basidiomycota</taxon>
        <taxon>Pucciniomycotina</taxon>
        <taxon>Microbotryomycetes</taxon>
        <taxon>Sporidiobolales</taxon>
        <taxon>Sporidiobolaceae</taxon>
        <taxon>Rhodotorula</taxon>
    </lineage>
</organism>
<protein>
    <recommendedName>
        <fullName evidence="2">Aminotransferase class I/classII large domain-containing protein</fullName>
    </recommendedName>
</protein>
<dbReference type="InterPro" id="IPR050478">
    <property type="entry name" value="Ethylene_sulfur-biosynth"/>
</dbReference>
<evidence type="ECO:0000313" key="4">
    <source>
        <dbReference type="Proteomes" id="UP000237144"/>
    </source>
</evidence>
<dbReference type="Gene3D" id="3.90.1150.10">
    <property type="entry name" value="Aspartate Aminotransferase, domain 1"/>
    <property type="match status" value="1"/>
</dbReference>
<dbReference type="SUPFAM" id="SSF53383">
    <property type="entry name" value="PLP-dependent transferases"/>
    <property type="match status" value="1"/>
</dbReference>
<dbReference type="InterPro" id="IPR004839">
    <property type="entry name" value="Aminotransferase_I/II_large"/>
</dbReference>
<dbReference type="Proteomes" id="UP000237144">
    <property type="component" value="Unassembled WGS sequence"/>
</dbReference>
<dbReference type="Pfam" id="PF00155">
    <property type="entry name" value="Aminotran_1_2"/>
    <property type="match status" value="1"/>
</dbReference>
<feature type="domain" description="Aminotransferase class I/classII large" evidence="2">
    <location>
        <begin position="70"/>
        <end position="438"/>
    </location>
</feature>
<accession>A0A2S5B956</accession>
<evidence type="ECO:0000256" key="1">
    <source>
        <dbReference type="ARBA" id="ARBA00022898"/>
    </source>
</evidence>
<keyword evidence="4" id="KW-1185">Reference proteome</keyword>
<dbReference type="InterPro" id="IPR015422">
    <property type="entry name" value="PyrdxlP-dep_Trfase_small"/>
</dbReference>
<gene>
    <name evidence="3" type="ORF">BMF94_3648</name>
</gene>
<comment type="caution">
    <text evidence="3">The sequence shown here is derived from an EMBL/GenBank/DDBJ whole genome shotgun (WGS) entry which is preliminary data.</text>
</comment>
<dbReference type="InterPro" id="IPR015421">
    <property type="entry name" value="PyrdxlP-dep_Trfase_major"/>
</dbReference>
<name>A0A2S5B956_9BASI</name>
<dbReference type="GO" id="GO:0006520">
    <property type="term" value="P:amino acid metabolic process"/>
    <property type="evidence" value="ECO:0007669"/>
    <property type="project" value="TreeGrafter"/>
</dbReference>
<sequence>MPSVSQVQRIARPVLSDPPALSARGQRSLVRPPLLRCSLFNCQYNACLNQTGLLNLGVAENYGSALTGSLRLFAALRHFFGVYFDARTPVLPEHIIAGTGCSSILDALAAVLADPGDGILCARPHYNGFQPDFAYRNDVHVVGVDLPSGKEADPSSLEAFERQLAQCEQAGQKISAVLLCNPNNPLGFCYPRETLIAYCRFAEKHNLHLIVDEIYALSTYESDHPDPQPFVSILSLDPLVDAGCNPSRIHCVYGPSKDFGVNGLRLGVLVSQANPDLHVAMEANALLMKISSASVRWTADEPQEPKELELTGLPLQDVLWSNLLLDPVGLPTYLALNKSRLAEAYRRAITFLQKHAIPYRPAHAGHFVWIDLRRFLPTADVEGNRLESEAEQEVELVKRFLAHGINLGRGVAYDGKPGFFRLTFTLRPEYFDTGIRRLEEALGLGAETATDKGPTRELCSACEMSAQTKRFAISA</sequence>
<dbReference type="PRINTS" id="PR00753">
    <property type="entry name" value="ACCSYNTHASE"/>
</dbReference>